<keyword evidence="4" id="KW-1185">Reference proteome</keyword>
<feature type="region of interest" description="Disordered" evidence="1">
    <location>
        <begin position="274"/>
        <end position="319"/>
    </location>
</feature>
<gene>
    <name evidence="3" type="ORF">D9619_008692</name>
</gene>
<dbReference type="EMBL" id="JAACJJ010000029">
    <property type="protein sequence ID" value="KAF5319722.1"/>
    <property type="molecule type" value="Genomic_DNA"/>
</dbReference>
<sequence>MLSSTVLVLFMSATLPTVYSAPVIAKEHTSITEHAIHSDIQPAFYGYTVAEPDHHAEEEVTPYALADIHPRERSQRKKKIITKHRKAAASNRRQTRLDLKDSEELKNSDIRFGNAATAKLDEMKLKGKNRKRVMNYHRKIVKQDMATVEGAISATVVHLAHKGGSVPTEPYHVTVGYWKALNPETPGGGNDKIKSSYSISQEAKYPGKKTRGLFHVYPEGQNKKVPVPAAWKHAVRGNKARQQAAAWAAKVHADEMSAAAAVRTAQHIAELQQAGKSRTREDAQALRFNQRVTKKAEWEAKKQAKKERTQGQPQTEPAA</sequence>
<feature type="compositionally biased region" description="Polar residues" evidence="1">
    <location>
        <begin position="310"/>
        <end position="319"/>
    </location>
</feature>
<accession>A0A8H5F148</accession>
<evidence type="ECO:0000256" key="1">
    <source>
        <dbReference type="SAM" id="MobiDB-lite"/>
    </source>
</evidence>
<proteinExistence type="predicted"/>
<evidence type="ECO:0000313" key="4">
    <source>
        <dbReference type="Proteomes" id="UP000567179"/>
    </source>
</evidence>
<keyword evidence="2" id="KW-0732">Signal</keyword>
<organism evidence="3 4">
    <name type="scientific">Psilocybe cf. subviscida</name>
    <dbReference type="NCBI Taxonomy" id="2480587"/>
    <lineage>
        <taxon>Eukaryota</taxon>
        <taxon>Fungi</taxon>
        <taxon>Dikarya</taxon>
        <taxon>Basidiomycota</taxon>
        <taxon>Agaricomycotina</taxon>
        <taxon>Agaricomycetes</taxon>
        <taxon>Agaricomycetidae</taxon>
        <taxon>Agaricales</taxon>
        <taxon>Agaricineae</taxon>
        <taxon>Strophariaceae</taxon>
        <taxon>Psilocybe</taxon>
    </lineage>
</organism>
<reference evidence="3 4" key="1">
    <citation type="journal article" date="2020" name="ISME J.">
        <title>Uncovering the hidden diversity of litter-decomposition mechanisms in mushroom-forming fungi.</title>
        <authorList>
            <person name="Floudas D."/>
            <person name="Bentzer J."/>
            <person name="Ahren D."/>
            <person name="Johansson T."/>
            <person name="Persson P."/>
            <person name="Tunlid A."/>
        </authorList>
    </citation>
    <scope>NUCLEOTIDE SEQUENCE [LARGE SCALE GENOMIC DNA]</scope>
    <source>
        <strain evidence="3 4">CBS 101986</strain>
    </source>
</reference>
<feature type="compositionally biased region" description="Basic and acidic residues" evidence="1">
    <location>
        <begin position="294"/>
        <end position="309"/>
    </location>
</feature>
<dbReference type="OrthoDB" id="3004187at2759"/>
<protein>
    <submittedName>
        <fullName evidence="3">Uncharacterized protein</fullName>
    </submittedName>
</protein>
<comment type="caution">
    <text evidence="3">The sequence shown here is derived from an EMBL/GenBank/DDBJ whole genome shotgun (WGS) entry which is preliminary data.</text>
</comment>
<feature type="signal peptide" evidence="2">
    <location>
        <begin position="1"/>
        <end position="20"/>
    </location>
</feature>
<evidence type="ECO:0000313" key="3">
    <source>
        <dbReference type="EMBL" id="KAF5319722.1"/>
    </source>
</evidence>
<dbReference type="Proteomes" id="UP000567179">
    <property type="component" value="Unassembled WGS sequence"/>
</dbReference>
<feature type="chain" id="PRO_5034946387" evidence="2">
    <location>
        <begin position="21"/>
        <end position="319"/>
    </location>
</feature>
<dbReference type="AlphaFoldDB" id="A0A8H5F148"/>
<evidence type="ECO:0000256" key="2">
    <source>
        <dbReference type="SAM" id="SignalP"/>
    </source>
</evidence>
<name>A0A8H5F148_9AGAR</name>